<proteinExistence type="predicted"/>
<evidence type="ECO:0000313" key="1">
    <source>
        <dbReference type="EMBL" id="TYS41580.1"/>
    </source>
</evidence>
<gene>
    <name evidence="1" type="ORF">FZD51_24085</name>
</gene>
<dbReference type="AlphaFoldDB" id="A0A5D4QTD6"/>
<comment type="caution">
    <text evidence="1">The sequence shown here is derived from an EMBL/GenBank/DDBJ whole genome shotgun (WGS) entry which is preliminary data.</text>
</comment>
<evidence type="ECO:0000313" key="2">
    <source>
        <dbReference type="Proteomes" id="UP000322139"/>
    </source>
</evidence>
<name>A0A5D4QTD6_9BACI</name>
<dbReference type="EMBL" id="VTER01000018">
    <property type="protein sequence ID" value="TYS41580.1"/>
    <property type="molecule type" value="Genomic_DNA"/>
</dbReference>
<dbReference type="InterPro" id="IPR019667">
    <property type="entry name" value="Uncharacterised_YbaK"/>
</dbReference>
<protein>
    <submittedName>
        <fullName evidence="1">DUF2521 family protein</fullName>
    </submittedName>
</protein>
<dbReference type="Pfam" id="PF10730">
    <property type="entry name" value="DUF2521"/>
    <property type="match status" value="1"/>
</dbReference>
<organism evidence="1 2">
    <name type="scientific">Bacillus infantis</name>
    <dbReference type="NCBI Taxonomy" id="324767"/>
    <lineage>
        <taxon>Bacteria</taxon>
        <taxon>Bacillati</taxon>
        <taxon>Bacillota</taxon>
        <taxon>Bacilli</taxon>
        <taxon>Bacillales</taxon>
        <taxon>Bacillaceae</taxon>
        <taxon>Bacillus</taxon>
    </lineage>
</organism>
<dbReference type="Proteomes" id="UP000322139">
    <property type="component" value="Unassembled WGS sequence"/>
</dbReference>
<reference evidence="1 2" key="1">
    <citation type="submission" date="2019-08" db="EMBL/GenBank/DDBJ databases">
        <title>Bacillus genomes from the desert of Cuatro Cienegas, Coahuila.</title>
        <authorList>
            <person name="Olmedo-Alvarez G."/>
        </authorList>
    </citation>
    <scope>NUCLEOTIDE SEQUENCE [LARGE SCALE GENOMIC DNA]</scope>
    <source>
        <strain evidence="1 2">CH446_14T</strain>
    </source>
</reference>
<accession>A0A5D4QTD6</accession>
<dbReference type="RefSeq" id="WP_148977016.1">
    <property type="nucleotide sequence ID" value="NZ_JBNIKT010000024.1"/>
</dbReference>
<sequence length="147" mass="17107">MSVITTFTDKQREKQIKYEKTVLKDISIKSLKESVKVHFGSIRFTSGLLMNTGVEEACYDVAIEAYLLGAHFSRFGYYGEGVEQVLDRCRSEEKHFVDTLYNFLLYWGSGEEAAANESLAGTCEHYVRHWWMEGFQKGQRRHKLRLH</sequence>